<feature type="non-terminal residue" evidence="2">
    <location>
        <position position="144"/>
    </location>
</feature>
<name>A0A087TBX3_STEMI</name>
<gene>
    <name evidence="2" type="ORF">X975_11925</name>
</gene>
<protein>
    <submittedName>
        <fullName evidence="2">Uncharacterized protein</fullName>
    </submittedName>
</protein>
<organism evidence="2 3">
    <name type="scientific">Stegodyphus mimosarum</name>
    <name type="common">African social velvet spider</name>
    <dbReference type="NCBI Taxonomy" id="407821"/>
    <lineage>
        <taxon>Eukaryota</taxon>
        <taxon>Metazoa</taxon>
        <taxon>Ecdysozoa</taxon>
        <taxon>Arthropoda</taxon>
        <taxon>Chelicerata</taxon>
        <taxon>Arachnida</taxon>
        <taxon>Araneae</taxon>
        <taxon>Araneomorphae</taxon>
        <taxon>Entelegynae</taxon>
        <taxon>Eresoidea</taxon>
        <taxon>Eresidae</taxon>
        <taxon>Stegodyphus</taxon>
    </lineage>
</organism>
<evidence type="ECO:0000313" key="3">
    <source>
        <dbReference type="Proteomes" id="UP000054359"/>
    </source>
</evidence>
<dbReference type="AlphaFoldDB" id="A0A087TBX3"/>
<sequence>MGRRSRYDIWLAEVMEHQTDSSDEEEVAMNPSVKAVSCKPPGKKMYADEEESKRRCRRSTYPMYSRLGLKSTKVMEHQKDSEEEGTAKLPMKRRSRSANAILIAPEQKEIYVKEAAMTPSVKAVSCKPPGITMHADEEERKRRH</sequence>
<dbReference type="EMBL" id="KK114508">
    <property type="protein sequence ID" value="KFM62612.1"/>
    <property type="molecule type" value="Genomic_DNA"/>
</dbReference>
<feature type="region of interest" description="Disordered" evidence="1">
    <location>
        <begin position="119"/>
        <end position="144"/>
    </location>
</feature>
<evidence type="ECO:0000313" key="2">
    <source>
        <dbReference type="EMBL" id="KFM62612.1"/>
    </source>
</evidence>
<keyword evidence="3" id="KW-1185">Reference proteome</keyword>
<reference evidence="2 3" key="1">
    <citation type="submission" date="2013-11" db="EMBL/GenBank/DDBJ databases">
        <title>Genome sequencing of Stegodyphus mimosarum.</title>
        <authorList>
            <person name="Bechsgaard J."/>
        </authorList>
    </citation>
    <scope>NUCLEOTIDE SEQUENCE [LARGE SCALE GENOMIC DNA]</scope>
</reference>
<dbReference type="Proteomes" id="UP000054359">
    <property type="component" value="Unassembled WGS sequence"/>
</dbReference>
<proteinExistence type="predicted"/>
<feature type="compositionally biased region" description="Basic and acidic residues" evidence="1">
    <location>
        <begin position="134"/>
        <end position="144"/>
    </location>
</feature>
<evidence type="ECO:0000256" key="1">
    <source>
        <dbReference type="SAM" id="MobiDB-lite"/>
    </source>
</evidence>
<feature type="region of interest" description="Disordered" evidence="1">
    <location>
        <begin position="18"/>
        <end position="93"/>
    </location>
</feature>
<accession>A0A087TBX3</accession>